<dbReference type="InterPro" id="IPR049316">
    <property type="entry name" value="GDC-P_C"/>
</dbReference>
<dbReference type="InterPro" id="IPR020581">
    <property type="entry name" value="GDC_P"/>
</dbReference>
<dbReference type="InterPro" id="IPR003437">
    <property type="entry name" value="GcvP"/>
</dbReference>
<dbReference type="Pfam" id="PF02347">
    <property type="entry name" value="GDC-P"/>
    <property type="match status" value="2"/>
</dbReference>
<dbReference type="FunFam" id="3.40.640.10:FF:000005">
    <property type="entry name" value="Glycine dehydrogenase (decarboxylating), mitochondrial"/>
    <property type="match status" value="1"/>
</dbReference>
<evidence type="ECO:0000313" key="11">
    <source>
        <dbReference type="Proteomes" id="UP000054560"/>
    </source>
</evidence>
<reference evidence="10 11" key="1">
    <citation type="submission" date="2011-02" db="EMBL/GenBank/DDBJ databases">
        <title>The Genome Sequence of Sphaeroforma arctica JP610.</title>
        <authorList>
            <consortium name="The Broad Institute Genome Sequencing Platform"/>
            <person name="Russ C."/>
            <person name="Cuomo C."/>
            <person name="Young S.K."/>
            <person name="Zeng Q."/>
            <person name="Gargeya S."/>
            <person name="Alvarado L."/>
            <person name="Berlin A."/>
            <person name="Chapman S.B."/>
            <person name="Chen Z."/>
            <person name="Freedman E."/>
            <person name="Gellesch M."/>
            <person name="Goldberg J."/>
            <person name="Griggs A."/>
            <person name="Gujja S."/>
            <person name="Heilman E."/>
            <person name="Heiman D."/>
            <person name="Howarth C."/>
            <person name="Mehta T."/>
            <person name="Neiman D."/>
            <person name="Pearson M."/>
            <person name="Roberts A."/>
            <person name="Saif S."/>
            <person name="Shea T."/>
            <person name="Shenoy N."/>
            <person name="Sisk P."/>
            <person name="Stolte C."/>
            <person name="Sykes S."/>
            <person name="White J."/>
            <person name="Yandava C."/>
            <person name="Burger G."/>
            <person name="Gray M.W."/>
            <person name="Holland P.W.H."/>
            <person name="King N."/>
            <person name="Lang F.B.F."/>
            <person name="Roger A.J."/>
            <person name="Ruiz-Trillo I."/>
            <person name="Haas B."/>
            <person name="Nusbaum C."/>
            <person name="Birren B."/>
        </authorList>
    </citation>
    <scope>NUCLEOTIDE SEQUENCE [LARGE SCALE GENOMIC DNA]</scope>
    <source>
        <strain evidence="10 11">JP610</strain>
    </source>
</reference>
<evidence type="ECO:0000256" key="4">
    <source>
        <dbReference type="ARBA" id="ARBA00023002"/>
    </source>
</evidence>
<evidence type="ECO:0000256" key="3">
    <source>
        <dbReference type="ARBA" id="ARBA00022898"/>
    </source>
</evidence>
<dbReference type="GO" id="GO:0004375">
    <property type="term" value="F:glycine dehydrogenase (decarboxylating) activity"/>
    <property type="evidence" value="ECO:0007669"/>
    <property type="project" value="UniProtKB-UniRule"/>
</dbReference>
<evidence type="ECO:0000259" key="9">
    <source>
        <dbReference type="Pfam" id="PF21478"/>
    </source>
</evidence>
<dbReference type="RefSeq" id="XP_014159449.1">
    <property type="nucleotide sequence ID" value="XM_014303974.1"/>
</dbReference>
<keyword evidence="7" id="KW-0809">Transit peptide</keyword>
<dbReference type="PANTHER" id="PTHR11773:SF1">
    <property type="entry name" value="GLYCINE DEHYDROGENASE (DECARBOXYLATING), MITOCHONDRIAL"/>
    <property type="match status" value="1"/>
</dbReference>
<dbReference type="GO" id="GO:0005739">
    <property type="term" value="C:mitochondrion"/>
    <property type="evidence" value="ECO:0007669"/>
    <property type="project" value="UniProtKB-SubCell"/>
</dbReference>
<keyword evidence="3 6" id="KW-0663">Pyridoxal phosphate</keyword>
<name>A0A0L0G943_9EUKA</name>
<dbReference type="GO" id="GO:0019464">
    <property type="term" value="P:glycine decarboxylation via glycine cleavage system"/>
    <property type="evidence" value="ECO:0007669"/>
    <property type="project" value="TreeGrafter"/>
</dbReference>
<dbReference type="OrthoDB" id="6537869at2759"/>
<dbReference type="NCBIfam" id="NF001696">
    <property type="entry name" value="PRK00451.1"/>
    <property type="match status" value="1"/>
</dbReference>
<sequence length="1019" mass="111424">MLAAMQKANRVLTVSGRNLLKSQFRLRSALTEESANVTNQETLSKATLMNFEKFSGRHVGPRETDVEAMLRVTGLSSINELVQKTIPNEILFNKPLNMKEGFTETECLERLAELGKKNKVQRSYIGTGYYNTIVPPVIQRVILENPGWYTQYTPYQPEIAQGRLESLMNYQTMVTDMTGMAVSNASLLDEATACAEAMAMCFATRKSKRKHVFLVDDKAHPQNIELMRTRAGGMGITVRVADFRKPQEMDEDVCGVLIQYPNTVGAVADPSQIAENAHAAGAQVVMATDLLALTQLKPPGELGADIVVGNTQRFGVPLGYGGPHAAFMATTDKLVRKMPGRIVGMSKDRHGNPAYRLALQVREQHIRREKATSNICTAQALLANMSAFYALYHGPTGLNRIATRVHTLASVFASGVESQGHKVKYDQFFDTVCVELSSNLSTSELENRAGAKEINLRVLTAAESTTAAVCVSIDETTTEKDLNDLLWVFSNGGADSRVVTLSDYTDNSHPVGELVGYAYPHELVRTSEYLTHPVFNTHHSEAALTRYAKTLENKDLSLCHSMIALGSCTMKLNGVTTLKALSNPDYTNIHPFAPLDQAKGYYEMFEELCADLCEISGYDSVSLQPNSGAQGEYAGLMAIRAYLDSKGQQERNICLIPSSAHGTNPASAQMCGMKVVAVRNDAKGNIDMADLHTKVNKHSDNLAAIMITYPSTYGVFEEGIRDMCDLVHQHGGQVYLDGANMNAQVGLCRPGDYGSDVSHFNLHKTFCIPHGGGGPGMGPIGVKSHLAPFLPTHNVVKIPGGGIGPAENDGNSDQAFGMISGAPFGSAAILPISWAYIRMMGPEIVKSTHLAILSANYLASRLRGHYEILYTGTNGTCAHEFILDVRKFQQSAGIESIDIAKRLIDYGFHSPTMSWPVNNTLMIEPTESESKEELDRFADALISIRAEIKEIEEGAADHTDNVLKNAPHTAEEVSSDKWEHNYTRSKAAWPVTDSSTSKFWPTVGRVDDVFGDRNLRCTL</sequence>
<dbReference type="GO" id="GO:0016594">
    <property type="term" value="F:glycine binding"/>
    <property type="evidence" value="ECO:0007669"/>
    <property type="project" value="TreeGrafter"/>
</dbReference>
<dbReference type="STRING" id="667725.A0A0L0G943"/>
<evidence type="ECO:0000256" key="7">
    <source>
        <dbReference type="RuleBase" id="RU364056"/>
    </source>
</evidence>
<dbReference type="NCBIfam" id="TIGR00461">
    <property type="entry name" value="gcvP"/>
    <property type="match status" value="1"/>
</dbReference>
<proteinExistence type="inferred from homology"/>
<dbReference type="GO" id="GO:0005960">
    <property type="term" value="C:glycine cleavage complex"/>
    <property type="evidence" value="ECO:0007669"/>
    <property type="project" value="TreeGrafter"/>
</dbReference>
<evidence type="ECO:0000259" key="8">
    <source>
        <dbReference type="Pfam" id="PF02347"/>
    </source>
</evidence>
<evidence type="ECO:0000256" key="5">
    <source>
        <dbReference type="ARBA" id="ARBA00049026"/>
    </source>
</evidence>
<dbReference type="FunFam" id="3.40.640.10:FF:000007">
    <property type="entry name" value="glycine dehydrogenase (Decarboxylating), mitochondrial"/>
    <property type="match status" value="1"/>
</dbReference>
<organism evidence="10 11">
    <name type="scientific">Sphaeroforma arctica JP610</name>
    <dbReference type="NCBI Taxonomy" id="667725"/>
    <lineage>
        <taxon>Eukaryota</taxon>
        <taxon>Ichthyosporea</taxon>
        <taxon>Ichthyophonida</taxon>
        <taxon>Sphaeroforma</taxon>
    </lineage>
</organism>
<dbReference type="NCBIfam" id="NF003346">
    <property type="entry name" value="PRK04366.1"/>
    <property type="match status" value="1"/>
</dbReference>
<comment type="similarity">
    <text evidence="2 7">Belongs to the GcvP family.</text>
</comment>
<dbReference type="GeneID" id="25902773"/>
<dbReference type="eggNOG" id="KOG2040">
    <property type="taxonomic scope" value="Eukaryota"/>
</dbReference>
<dbReference type="AlphaFoldDB" id="A0A0L0G943"/>
<comment type="subunit">
    <text evidence="7">The glycine cleavage system is composed of four proteins: P, T, L and H.</text>
</comment>
<dbReference type="EMBL" id="KQ241696">
    <property type="protein sequence ID" value="KNC85547.1"/>
    <property type="molecule type" value="Genomic_DNA"/>
</dbReference>
<evidence type="ECO:0000256" key="2">
    <source>
        <dbReference type="ARBA" id="ARBA00010756"/>
    </source>
</evidence>
<keyword evidence="11" id="KW-1185">Reference proteome</keyword>
<dbReference type="Proteomes" id="UP000054560">
    <property type="component" value="Unassembled WGS sequence"/>
</dbReference>
<keyword evidence="7" id="KW-0496">Mitochondrion</keyword>
<dbReference type="EC" id="1.4.4.2" evidence="7"/>
<gene>
    <name evidence="10" type="ORF">SARC_02269</name>
</gene>
<dbReference type="Gene3D" id="3.40.640.10">
    <property type="entry name" value="Type I PLP-dependent aspartate aminotransferase-like (Major domain)"/>
    <property type="match status" value="2"/>
</dbReference>
<feature type="domain" description="Glycine cleavage system P-protein N-terminal" evidence="8">
    <location>
        <begin position="57"/>
        <end position="489"/>
    </location>
</feature>
<protein>
    <recommendedName>
        <fullName evidence="7">Glycine cleavage system P protein</fullName>
        <ecNumber evidence="7">1.4.4.2</ecNumber>
    </recommendedName>
</protein>
<comment type="cofactor">
    <cofactor evidence="1 6 7">
        <name>pyridoxal 5'-phosphate</name>
        <dbReference type="ChEBI" id="CHEBI:597326"/>
    </cofactor>
</comment>
<dbReference type="Gene3D" id="3.90.1150.10">
    <property type="entry name" value="Aspartate Aminotransferase, domain 1"/>
    <property type="match status" value="2"/>
</dbReference>
<dbReference type="InterPro" id="IPR015422">
    <property type="entry name" value="PyrdxlP-dep_Trfase_small"/>
</dbReference>
<comment type="function">
    <text evidence="7">The glycine cleavage system catalyzes the degradation of glycine.</text>
</comment>
<dbReference type="SUPFAM" id="SSF53383">
    <property type="entry name" value="PLP-dependent transferases"/>
    <property type="match status" value="2"/>
</dbReference>
<comment type="subcellular location">
    <subcellularLocation>
        <location evidence="7">Mitochondrion</location>
    </subcellularLocation>
</comment>
<dbReference type="GO" id="GO:0030170">
    <property type="term" value="F:pyridoxal phosphate binding"/>
    <property type="evidence" value="ECO:0007669"/>
    <property type="project" value="TreeGrafter"/>
</dbReference>
<keyword evidence="4 7" id="KW-0560">Oxidoreductase</keyword>
<dbReference type="FunFam" id="3.90.1150.10:FF:000007">
    <property type="entry name" value="Glycine dehydrogenase (decarboxylating), mitochondrial"/>
    <property type="match status" value="1"/>
</dbReference>
<evidence type="ECO:0000256" key="6">
    <source>
        <dbReference type="PIRSR" id="PIRSR603437-50"/>
    </source>
</evidence>
<evidence type="ECO:0000256" key="1">
    <source>
        <dbReference type="ARBA" id="ARBA00001933"/>
    </source>
</evidence>
<dbReference type="InterPro" id="IPR015424">
    <property type="entry name" value="PyrdxlP-dep_Trfase"/>
</dbReference>
<dbReference type="InterPro" id="IPR049315">
    <property type="entry name" value="GDC-P_N"/>
</dbReference>
<feature type="modified residue" description="N6-(pyridoxal phosphate)lysine" evidence="6">
    <location>
        <position position="764"/>
    </location>
</feature>
<comment type="catalytic activity">
    <reaction evidence="5 7">
        <text>N(6)-[(R)-lipoyl]-L-lysyl-[glycine-cleavage complex H protein] + glycine + H(+) = N(6)-[(R)-S(8)-aminomethyldihydrolipoyl]-L-lysyl-[glycine-cleavage complex H protein] + CO2</text>
        <dbReference type="Rhea" id="RHEA:24304"/>
        <dbReference type="Rhea" id="RHEA-COMP:10494"/>
        <dbReference type="Rhea" id="RHEA-COMP:10495"/>
        <dbReference type="ChEBI" id="CHEBI:15378"/>
        <dbReference type="ChEBI" id="CHEBI:16526"/>
        <dbReference type="ChEBI" id="CHEBI:57305"/>
        <dbReference type="ChEBI" id="CHEBI:83099"/>
        <dbReference type="ChEBI" id="CHEBI:83143"/>
        <dbReference type="EC" id="1.4.4.2"/>
    </reaction>
</comment>
<feature type="domain" description="Glycine dehydrogenase C-terminal" evidence="9">
    <location>
        <begin position="847"/>
        <end position="968"/>
    </location>
</feature>
<dbReference type="Pfam" id="PF21478">
    <property type="entry name" value="GcvP2_C"/>
    <property type="match status" value="1"/>
</dbReference>
<dbReference type="InterPro" id="IPR015421">
    <property type="entry name" value="PyrdxlP-dep_Trfase_major"/>
</dbReference>
<evidence type="ECO:0000313" key="10">
    <source>
        <dbReference type="EMBL" id="KNC85547.1"/>
    </source>
</evidence>
<accession>A0A0L0G943</accession>
<feature type="domain" description="Glycine cleavage system P-protein N-terminal" evidence="8">
    <location>
        <begin position="514"/>
        <end position="804"/>
    </location>
</feature>
<dbReference type="CDD" id="cd00613">
    <property type="entry name" value="GDC-P"/>
    <property type="match status" value="2"/>
</dbReference>
<dbReference type="PANTHER" id="PTHR11773">
    <property type="entry name" value="GLYCINE DEHYDROGENASE, DECARBOXYLATING"/>
    <property type="match status" value="1"/>
</dbReference>